<evidence type="ECO:0000256" key="1">
    <source>
        <dbReference type="SAM" id="Phobius"/>
    </source>
</evidence>
<sequence length="160" mass="18363">MDATSDRSTFPAEEALICYLEDDDRWRRRFPSAELCVAGSAFGGFLIISGIVMVTLHYTIEARDGFHSLLESINVNSLVFGFTLIALASAFFITVIFAYAVCKVMEIIEMAHRYKEHKELCAYEDLRQSFRSQHSMRFDTNRCVIDLAKYPIEQKENINK</sequence>
<accession>A0A087URW1</accession>
<evidence type="ECO:0000313" key="2">
    <source>
        <dbReference type="EMBL" id="KFM80100.1"/>
    </source>
</evidence>
<protein>
    <submittedName>
        <fullName evidence="2">Uncharacterized protein</fullName>
    </submittedName>
</protein>
<keyword evidence="1" id="KW-0472">Membrane</keyword>
<dbReference type="Proteomes" id="UP000054359">
    <property type="component" value="Unassembled WGS sequence"/>
</dbReference>
<name>A0A087URW1_STEMI</name>
<keyword evidence="1" id="KW-1133">Transmembrane helix</keyword>
<feature type="transmembrane region" description="Helical" evidence="1">
    <location>
        <begin position="78"/>
        <end position="102"/>
    </location>
</feature>
<keyword evidence="3" id="KW-1185">Reference proteome</keyword>
<gene>
    <name evidence="2" type="ORF">X975_05760</name>
</gene>
<feature type="non-terminal residue" evidence="2">
    <location>
        <position position="160"/>
    </location>
</feature>
<keyword evidence="1" id="KW-0812">Transmembrane</keyword>
<proteinExistence type="predicted"/>
<evidence type="ECO:0000313" key="3">
    <source>
        <dbReference type="Proteomes" id="UP000054359"/>
    </source>
</evidence>
<dbReference type="OMA" id="GTIMIHA"/>
<reference evidence="2 3" key="1">
    <citation type="submission" date="2013-11" db="EMBL/GenBank/DDBJ databases">
        <title>Genome sequencing of Stegodyphus mimosarum.</title>
        <authorList>
            <person name="Bechsgaard J."/>
        </authorList>
    </citation>
    <scope>NUCLEOTIDE SEQUENCE [LARGE SCALE GENOMIC DNA]</scope>
</reference>
<dbReference type="EMBL" id="KK121266">
    <property type="protein sequence ID" value="KFM80100.1"/>
    <property type="molecule type" value="Genomic_DNA"/>
</dbReference>
<dbReference type="OrthoDB" id="6424305at2759"/>
<feature type="transmembrane region" description="Helical" evidence="1">
    <location>
        <begin position="35"/>
        <end position="58"/>
    </location>
</feature>
<dbReference type="AlphaFoldDB" id="A0A087URW1"/>
<organism evidence="2 3">
    <name type="scientific">Stegodyphus mimosarum</name>
    <name type="common">African social velvet spider</name>
    <dbReference type="NCBI Taxonomy" id="407821"/>
    <lineage>
        <taxon>Eukaryota</taxon>
        <taxon>Metazoa</taxon>
        <taxon>Ecdysozoa</taxon>
        <taxon>Arthropoda</taxon>
        <taxon>Chelicerata</taxon>
        <taxon>Arachnida</taxon>
        <taxon>Araneae</taxon>
        <taxon>Araneomorphae</taxon>
        <taxon>Entelegynae</taxon>
        <taxon>Eresoidea</taxon>
        <taxon>Eresidae</taxon>
        <taxon>Stegodyphus</taxon>
    </lineage>
</organism>